<gene>
    <name evidence="10" type="ORF">EII10_07990</name>
</gene>
<dbReference type="InterPro" id="IPR006361">
    <property type="entry name" value="Uroporphyrinogen_deCO2ase_HemE"/>
</dbReference>
<keyword evidence="6" id="KW-0627">Porphyrin biosynthesis</keyword>
<dbReference type="EMBL" id="RQZC01000012">
    <property type="protein sequence ID" value="RRD29024.1"/>
    <property type="molecule type" value="Genomic_DNA"/>
</dbReference>
<keyword evidence="11" id="KW-1185">Reference proteome</keyword>
<evidence type="ECO:0000259" key="8">
    <source>
        <dbReference type="PROSITE" id="PS00906"/>
    </source>
</evidence>
<keyword evidence="5" id="KW-0456">Lyase</keyword>
<dbReference type="OrthoDB" id="9806656at2"/>
<dbReference type="PANTHER" id="PTHR21091:SF169">
    <property type="entry name" value="UROPORPHYRINOGEN DECARBOXYLASE"/>
    <property type="match status" value="1"/>
</dbReference>
<proteinExistence type="inferred from homology"/>
<dbReference type="Gene3D" id="3.20.20.210">
    <property type="match status" value="1"/>
</dbReference>
<dbReference type="Pfam" id="PF01208">
    <property type="entry name" value="URO-D"/>
    <property type="match status" value="2"/>
</dbReference>
<evidence type="ECO:0000313" key="11">
    <source>
        <dbReference type="Proteomes" id="UP000271272"/>
    </source>
</evidence>
<evidence type="ECO:0000256" key="5">
    <source>
        <dbReference type="ARBA" id="ARBA00023239"/>
    </source>
</evidence>
<evidence type="ECO:0000256" key="6">
    <source>
        <dbReference type="ARBA" id="ARBA00023244"/>
    </source>
</evidence>
<dbReference type="GO" id="GO:0006782">
    <property type="term" value="P:protoporphyrinogen IX biosynthetic process"/>
    <property type="evidence" value="ECO:0007669"/>
    <property type="project" value="UniProtKB-UniPathway"/>
</dbReference>
<dbReference type="PANTHER" id="PTHR21091">
    <property type="entry name" value="METHYLTETRAHYDROFOLATE:HOMOCYSTEINE METHYLTRANSFERASE RELATED"/>
    <property type="match status" value="1"/>
</dbReference>
<evidence type="ECO:0000259" key="9">
    <source>
        <dbReference type="PROSITE" id="PS00907"/>
    </source>
</evidence>
<comment type="pathway">
    <text evidence="1">Porphyrin-containing compound metabolism; protoporphyrin-IX biosynthesis; coproporphyrinogen-III from 5-aminolevulinate: step 4/4.</text>
</comment>
<comment type="caution">
    <text evidence="10">The sequence shown here is derived from an EMBL/GenBank/DDBJ whole genome shotgun (WGS) entry which is preliminary data.</text>
</comment>
<evidence type="ECO:0000256" key="2">
    <source>
        <dbReference type="ARBA" id="ARBA00009935"/>
    </source>
</evidence>
<reference evidence="10 11" key="1">
    <citation type="submission" date="2018-11" db="EMBL/GenBank/DDBJ databases">
        <title>Genomes From Bacteria Associated with the Canine Oral Cavity: a Test Case for Automated Genome-Based Taxonomic Assignment.</title>
        <authorList>
            <person name="Coil D.A."/>
            <person name="Jospin G."/>
            <person name="Darling A.E."/>
            <person name="Wallis C."/>
            <person name="Davis I.J."/>
            <person name="Harris S."/>
            <person name="Eisen J.A."/>
            <person name="Holcombe L.J."/>
            <person name="O'Flynn C."/>
        </authorList>
    </citation>
    <scope>NUCLEOTIDE SEQUENCE [LARGE SCALE GENOMIC DNA]</scope>
    <source>
        <strain evidence="10 11">OH5050</strain>
    </source>
</reference>
<evidence type="ECO:0000256" key="4">
    <source>
        <dbReference type="ARBA" id="ARBA00022793"/>
    </source>
</evidence>
<evidence type="ECO:0000256" key="3">
    <source>
        <dbReference type="ARBA" id="ARBA00012288"/>
    </source>
</evidence>
<dbReference type="InterPro" id="IPR038071">
    <property type="entry name" value="UROD/MetE-like_sf"/>
</dbReference>
<evidence type="ECO:0000256" key="1">
    <source>
        <dbReference type="ARBA" id="ARBA00004804"/>
    </source>
</evidence>
<evidence type="ECO:0000313" key="10">
    <source>
        <dbReference type="EMBL" id="RRD29024.1"/>
    </source>
</evidence>
<dbReference type="EC" id="4.1.1.37" evidence="3"/>
<feature type="domain" description="Uroporphyrinogen decarboxylase (URO-D)" evidence="8">
    <location>
        <begin position="61"/>
        <end position="70"/>
    </location>
</feature>
<dbReference type="InterPro" id="IPR000257">
    <property type="entry name" value="Uroporphyrinogen_deCOase"/>
</dbReference>
<dbReference type="Proteomes" id="UP000271272">
    <property type="component" value="Unassembled WGS sequence"/>
</dbReference>
<dbReference type="GO" id="GO:0005829">
    <property type="term" value="C:cytosol"/>
    <property type="evidence" value="ECO:0007669"/>
    <property type="project" value="TreeGrafter"/>
</dbReference>
<feature type="domain" description="Uroporphyrinogen decarboxylase (URO-D)" evidence="9">
    <location>
        <begin position="217"/>
        <end position="233"/>
    </location>
</feature>
<dbReference type="SUPFAM" id="SSF51726">
    <property type="entry name" value="UROD/MetE-like"/>
    <property type="match status" value="1"/>
</dbReference>
<feature type="region of interest" description="Disordered" evidence="7">
    <location>
        <begin position="1"/>
        <end position="36"/>
    </location>
</feature>
<evidence type="ECO:0000256" key="7">
    <source>
        <dbReference type="SAM" id="MobiDB-lite"/>
    </source>
</evidence>
<comment type="similarity">
    <text evidence="2">Belongs to the uroporphyrinogen decarboxylase family.</text>
</comment>
<dbReference type="GO" id="GO:0004853">
    <property type="term" value="F:uroporphyrinogen decarboxylase activity"/>
    <property type="evidence" value="ECO:0007669"/>
    <property type="project" value="UniProtKB-EC"/>
</dbReference>
<keyword evidence="4" id="KW-0210">Decarboxylase</keyword>
<dbReference type="UniPathway" id="UPA00251">
    <property type="reaction ID" value="UER00321"/>
</dbReference>
<organism evidence="10 11">
    <name type="scientific">Actinomyces bowdenii</name>
    <dbReference type="NCBI Taxonomy" id="131109"/>
    <lineage>
        <taxon>Bacteria</taxon>
        <taxon>Bacillati</taxon>
        <taxon>Actinomycetota</taxon>
        <taxon>Actinomycetes</taxon>
        <taxon>Actinomycetales</taxon>
        <taxon>Actinomycetaceae</taxon>
        <taxon>Actinomyces</taxon>
    </lineage>
</organism>
<dbReference type="PROSITE" id="PS00907">
    <property type="entry name" value="UROD_2"/>
    <property type="match status" value="1"/>
</dbReference>
<name>A0A3P1V495_9ACTO</name>
<sequence>MTGISSRHSGSAAPQPPDAHSADDSESNSSQNLRGIGAVPLDAPLPPLLEALGGRAPARTPVWFMRQAGRSLPEYRRLRAGRPMLECCLDPGLAAEITLQPVRRHGVDGAVLFSDIMVPLLLAGVGVRIVEGVGPVLDSPVRGPRDIEALIASGQDSGLAPAGRLAPRVLEPITQAVGRAVAELGAPGRPGAREHLGPRARAGLEHSAGEAGWTPVIGFGGAPFTLAAYMVEGRPSRDHLAARTLMHSEPAAWDRLMTWCASITGSFMAAQVRAGAAAAQLFDSWAGSLSPADYRERVLPYSALALRIAGEAVSPTTGRAAPLIHFGTGTARLLADMRRDADAVGVDERIGLREAAEILAATPSGACPVQGNIDPALLAAPEAVLGPAVERCLEQGGAAPAHVVNLGHGVPPTTDPDVLTGIVAQVHGSDSWRAVAREGWDPLRDEEPGA</sequence>
<dbReference type="AlphaFoldDB" id="A0A3P1V495"/>
<dbReference type="PROSITE" id="PS00906">
    <property type="entry name" value="UROD_1"/>
    <property type="match status" value="1"/>
</dbReference>
<protein>
    <recommendedName>
        <fullName evidence="3">uroporphyrinogen decarboxylase</fullName>
        <ecNumber evidence="3">4.1.1.37</ecNumber>
    </recommendedName>
</protein>
<dbReference type="CDD" id="cd00717">
    <property type="entry name" value="URO-D"/>
    <property type="match status" value="1"/>
</dbReference>
<accession>A0A3P1V495</accession>